<evidence type="ECO:0000256" key="1">
    <source>
        <dbReference type="ARBA" id="ARBA00008690"/>
    </source>
</evidence>
<dbReference type="InParanoid" id="A0A7J7CF10"/>
<name>A0A7J7CF10_TRIWF</name>
<reference evidence="4 5" key="1">
    <citation type="journal article" date="2020" name="Nat. Commun.">
        <title>Genome of Tripterygium wilfordii and identification of cytochrome P450 involved in triptolide biosynthesis.</title>
        <authorList>
            <person name="Tu L."/>
            <person name="Su P."/>
            <person name="Zhang Z."/>
            <person name="Gao L."/>
            <person name="Wang J."/>
            <person name="Hu T."/>
            <person name="Zhou J."/>
            <person name="Zhang Y."/>
            <person name="Zhao Y."/>
            <person name="Liu Y."/>
            <person name="Song Y."/>
            <person name="Tong Y."/>
            <person name="Lu Y."/>
            <person name="Yang J."/>
            <person name="Xu C."/>
            <person name="Jia M."/>
            <person name="Peters R.J."/>
            <person name="Huang L."/>
            <person name="Gao W."/>
        </authorList>
    </citation>
    <scope>NUCLEOTIDE SEQUENCE [LARGE SCALE GENOMIC DNA]</scope>
    <source>
        <strain evidence="5">cv. XIE 37</strain>
        <tissue evidence="4">Leaf</tissue>
    </source>
</reference>
<evidence type="ECO:0000313" key="4">
    <source>
        <dbReference type="EMBL" id="KAF5732764.1"/>
    </source>
</evidence>
<gene>
    <name evidence="4" type="ORF">HS088_TW17G00294</name>
</gene>
<accession>A0A7J7CF10</accession>
<dbReference type="EMBL" id="JAAARO010000017">
    <property type="protein sequence ID" value="KAF5732764.1"/>
    <property type="molecule type" value="Genomic_DNA"/>
</dbReference>
<dbReference type="InterPro" id="IPR046431">
    <property type="entry name" value="FAF_dom"/>
</dbReference>
<dbReference type="Proteomes" id="UP000593562">
    <property type="component" value="Unassembled WGS sequence"/>
</dbReference>
<dbReference type="PANTHER" id="PTHR33155:SF8">
    <property type="entry name" value="PROTEIN FANTASTIC FOUR 1"/>
    <property type="match status" value="1"/>
</dbReference>
<comment type="similarity">
    <text evidence="1">Belongs to the fantastic four family.</text>
</comment>
<dbReference type="InterPro" id="IPR021410">
    <property type="entry name" value="FAF"/>
</dbReference>
<dbReference type="Pfam" id="PF11250">
    <property type="entry name" value="FAF"/>
    <property type="match status" value="1"/>
</dbReference>
<evidence type="ECO:0000256" key="2">
    <source>
        <dbReference type="SAM" id="MobiDB-lite"/>
    </source>
</evidence>
<dbReference type="AlphaFoldDB" id="A0A7J7CF10"/>
<comment type="caution">
    <text evidence="4">The sequence shown here is derived from an EMBL/GenBank/DDBJ whole genome shotgun (WGS) entry which is preliminary data.</text>
</comment>
<organism evidence="4 5">
    <name type="scientific">Tripterygium wilfordii</name>
    <name type="common">Thunder God vine</name>
    <dbReference type="NCBI Taxonomy" id="458696"/>
    <lineage>
        <taxon>Eukaryota</taxon>
        <taxon>Viridiplantae</taxon>
        <taxon>Streptophyta</taxon>
        <taxon>Embryophyta</taxon>
        <taxon>Tracheophyta</taxon>
        <taxon>Spermatophyta</taxon>
        <taxon>Magnoliopsida</taxon>
        <taxon>eudicotyledons</taxon>
        <taxon>Gunneridae</taxon>
        <taxon>Pentapetalae</taxon>
        <taxon>rosids</taxon>
        <taxon>fabids</taxon>
        <taxon>Celastrales</taxon>
        <taxon>Celastraceae</taxon>
        <taxon>Tripterygium</taxon>
    </lineage>
</organism>
<feature type="region of interest" description="Disordered" evidence="2">
    <location>
        <begin position="196"/>
        <end position="246"/>
    </location>
</feature>
<evidence type="ECO:0000313" key="5">
    <source>
        <dbReference type="Proteomes" id="UP000593562"/>
    </source>
</evidence>
<feature type="domain" description="FAF" evidence="3">
    <location>
        <begin position="146"/>
        <end position="198"/>
    </location>
</feature>
<dbReference type="OrthoDB" id="1916983at2759"/>
<keyword evidence="5" id="KW-1185">Reference proteome</keyword>
<sequence length="296" mass="33426">MSSSVCQGLDFNLFNASLKPSLTDSEVHKEENNMKSNDNIDMRGWSFLQSLSNISEINNNNNNKEAIENEKVYVHPLQNRFSSSKLSTKSLEMCTESLGSETGSDCSESSDEIHFTPSQEQLDNFESSPKYYKNRVTQKRMKRCASFPPPLTSISGTSGVRLRPHREGGRLILKAESASSCLNYFQAERSNGRLRLSLPKHFSPDCNHDEDEDEDVEEEEADVDESETETQDIEKIDTDVGETEETDEIFRVEGEENGVKVRGEMGAKKLSITSRCKEGERGRKGLLNWEPFWVAS</sequence>
<feature type="compositionally biased region" description="Acidic residues" evidence="2">
    <location>
        <begin position="208"/>
        <end position="231"/>
    </location>
</feature>
<evidence type="ECO:0000259" key="3">
    <source>
        <dbReference type="Pfam" id="PF11250"/>
    </source>
</evidence>
<proteinExistence type="inferred from homology"/>
<protein>
    <recommendedName>
        <fullName evidence="3">FAF domain-containing protein</fullName>
    </recommendedName>
</protein>
<dbReference type="PANTHER" id="PTHR33155">
    <property type="entry name" value="FANTASTIC FOUR-LIKE PROTEIN (DUF3049)"/>
    <property type="match status" value="1"/>
</dbReference>